<protein>
    <submittedName>
        <fullName evidence="11 12">Uncharacterized protein</fullName>
    </submittedName>
</protein>
<evidence type="ECO:0000256" key="10">
    <source>
        <dbReference type="SAM" id="Phobius"/>
    </source>
</evidence>
<dbReference type="PRINTS" id="PR00261">
    <property type="entry name" value="LDLRECEPTOR"/>
</dbReference>
<feature type="transmembrane region" description="Helical" evidence="10">
    <location>
        <begin position="190"/>
        <end position="215"/>
    </location>
</feature>
<name>R7TVR0_CAPTE</name>
<keyword evidence="13" id="KW-1185">Reference proteome</keyword>
<keyword evidence="7 8" id="KW-1015">Disulfide bond</keyword>
<evidence type="ECO:0000256" key="2">
    <source>
        <dbReference type="ARBA" id="ARBA00004308"/>
    </source>
</evidence>
<sequence length="571" mass="62754">MCKYYCLWNMQDKETLRFIDWIWGKPQSCSLYHYCCIEINMFTNLCTLLFIQLFPALLAVCDYGETKCPAGSLTECEYFSSACRCKYFTCQDGTCSNDRQNCVEDCSFAEFQCASGRRPCVQLSYKCDGDDDCDDGSDEIGCDCNSYEFKCLSGRLNCVPISYKCDGASDCTDGSDEFGCATSSDSATSLLGVAVIVPVIIVIIAVGSVIAFIYFMARRRRNAGFCTTTNIYPIISLNGFIVSSKATIFSAGRLIELCDLSKKELNVQQWFLLATAWISMSTTLSTLLFIQFFPVLLADCSYEKIECQAGSLTECEISSSACKCKYFTCQNGTCTDDMRNCGGLHRFLEVYADVSVEAELSARRKTPWGYHYIQKGFSYQTCSKYFKMCLDGRCVLDHQTCPCQKPCIGGGCVASNGNCSEACSSNEFQCASGPRPCVQLGHKCDRRDDCDDASDEVGCVLNVCDGVHECTDNSDELGCASPSDSGSYLVSVIVPIILVIIVMGALIACIYFVARRRRRSAGVALPGATSFSNSQFNGSSGTQMAPIQTIAQTTVHSPPPQQYPHRPPPQR</sequence>
<dbReference type="SUPFAM" id="SSF57424">
    <property type="entry name" value="LDL receptor-like module"/>
    <property type="match status" value="3"/>
</dbReference>
<dbReference type="PROSITE" id="PS01209">
    <property type="entry name" value="LDLRA_1"/>
    <property type="match status" value="3"/>
</dbReference>
<dbReference type="OrthoDB" id="8998425at2759"/>
<dbReference type="EMBL" id="AMQN01011774">
    <property type="status" value="NOT_ANNOTATED_CDS"/>
    <property type="molecule type" value="Genomic_DNA"/>
</dbReference>
<dbReference type="PANTHER" id="PTHR24270:SF61">
    <property type="entry name" value="EGF-LIKE DOMAIN-CONTAINING PROTEIN"/>
    <property type="match status" value="1"/>
</dbReference>
<dbReference type="InterPro" id="IPR002172">
    <property type="entry name" value="LDrepeatLR_classA_rpt"/>
</dbReference>
<dbReference type="OMA" id="NDGWCIP"/>
<dbReference type="AlphaFoldDB" id="R7TVR0"/>
<keyword evidence="5 10" id="KW-1133">Transmembrane helix</keyword>
<keyword evidence="3 10" id="KW-0812">Transmembrane</keyword>
<reference evidence="12" key="3">
    <citation type="submission" date="2015-06" db="UniProtKB">
        <authorList>
            <consortium name="EnsemblMetazoa"/>
        </authorList>
    </citation>
    <scope>IDENTIFICATION</scope>
</reference>
<organism evidence="11">
    <name type="scientific">Capitella teleta</name>
    <name type="common">Polychaete worm</name>
    <dbReference type="NCBI Taxonomy" id="283909"/>
    <lineage>
        <taxon>Eukaryota</taxon>
        <taxon>Metazoa</taxon>
        <taxon>Spiralia</taxon>
        <taxon>Lophotrochozoa</taxon>
        <taxon>Annelida</taxon>
        <taxon>Polychaeta</taxon>
        <taxon>Sedentaria</taxon>
        <taxon>Scolecida</taxon>
        <taxon>Capitellidae</taxon>
        <taxon>Capitella</taxon>
    </lineage>
</organism>
<dbReference type="GO" id="GO:0005886">
    <property type="term" value="C:plasma membrane"/>
    <property type="evidence" value="ECO:0007669"/>
    <property type="project" value="TreeGrafter"/>
</dbReference>
<gene>
    <name evidence="11" type="ORF">CAPTEDRAFT_222458</name>
</gene>
<reference evidence="13" key="1">
    <citation type="submission" date="2012-12" db="EMBL/GenBank/DDBJ databases">
        <authorList>
            <person name="Hellsten U."/>
            <person name="Grimwood J."/>
            <person name="Chapman J.A."/>
            <person name="Shapiro H."/>
            <person name="Aerts A."/>
            <person name="Otillar R.P."/>
            <person name="Terry A.Y."/>
            <person name="Boore J.L."/>
            <person name="Simakov O."/>
            <person name="Marletaz F."/>
            <person name="Cho S.-J."/>
            <person name="Edsinger-Gonzales E."/>
            <person name="Havlak P."/>
            <person name="Kuo D.-H."/>
            <person name="Larsson T."/>
            <person name="Lv J."/>
            <person name="Arendt D."/>
            <person name="Savage R."/>
            <person name="Osoegawa K."/>
            <person name="de Jong P."/>
            <person name="Lindberg D.R."/>
            <person name="Seaver E.C."/>
            <person name="Weisblat D.A."/>
            <person name="Putnam N.H."/>
            <person name="Grigoriev I.V."/>
            <person name="Rokhsar D.S."/>
        </authorList>
    </citation>
    <scope>NUCLEOTIDE SEQUENCE</scope>
    <source>
        <strain evidence="13">I ESC-2004</strain>
    </source>
</reference>
<feature type="region of interest" description="Disordered" evidence="9">
    <location>
        <begin position="550"/>
        <end position="571"/>
    </location>
</feature>
<dbReference type="Proteomes" id="UP000014760">
    <property type="component" value="Unassembled WGS sequence"/>
</dbReference>
<evidence type="ECO:0000313" key="13">
    <source>
        <dbReference type="Proteomes" id="UP000014760"/>
    </source>
</evidence>
<comment type="subcellular location">
    <subcellularLocation>
        <location evidence="2">Endomembrane system</location>
    </subcellularLocation>
    <subcellularLocation>
        <location evidence="1">Membrane</location>
        <topology evidence="1">Single-pass membrane protein</topology>
    </subcellularLocation>
</comment>
<evidence type="ECO:0000256" key="3">
    <source>
        <dbReference type="ARBA" id="ARBA00022692"/>
    </source>
</evidence>
<dbReference type="EMBL" id="KB309090">
    <property type="protein sequence ID" value="ELT95551.1"/>
    <property type="molecule type" value="Genomic_DNA"/>
</dbReference>
<dbReference type="PROSITE" id="PS50068">
    <property type="entry name" value="LDLRA_2"/>
    <property type="match status" value="3"/>
</dbReference>
<evidence type="ECO:0000256" key="7">
    <source>
        <dbReference type="ARBA" id="ARBA00023157"/>
    </source>
</evidence>
<dbReference type="PANTHER" id="PTHR24270">
    <property type="entry name" value="LOW-DENSITY LIPOPROTEIN RECEPTOR-RELATED"/>
    <property type="match status" value="1"/>
</dbReference>
<feature type="disulfide bond" evidence="8">
    <location>
        <begin position="444"/>
        <end position="459"/>
    </location>
</feature>
<comment type="caution">
    <text evidence="8">Lacks conserved residue(s) required for the propagation of feature annotation.</text>
</comment>
<dbReference type="HOGENOM" id="CLU_477557_0_0_1"/>
<dbReference type="GO" id="GO:0016192">
    <property type="term" value="P:vesicle-mediated transport"/>
    <property type="evidence" value="ECO:0007669"/>
    <property type="project" value="UniProtKB-ARBA"/>
</dbReference>
<feature type="disulfide bond" evidence="8">
    <location>
        <begin position="127"/>
        <end position="142"/>
    </location>
</feature>
<keyword evidence="4" id="KW-0677">Repeat</keyword>
<dbReference type="InterPro" id="IPR023415">
    <property type="entry name" value="LDLR_class-A_CS"/>
</dbReference>
<evidence type="ECO:0000313" key="11">
    <source>
        <dbReference type="EMBL" id="ELT95551.1"/>
    </source>
</evidence>
<feature type="transmembrane region" description="Helical" evidence="10">
    <location>
        <begin position="270"/>
        <end position="297"/>
    </location>
</feature>
<dbReference type="EMBL" id="AMQN01011775">
    <property type="status" value="NOT_ANNOTATED_CDS"/>
    <property type="molecule type" value="Genomic_DNA"/>
</dbReference>
<dbReference type="SMART" id="SM00192">
    <property type="entry name" value="LDLa"/>
    <property type="match status" value="3"/>
</dbReference>
<keyword evidence="6 10" id="KW-0472">Membrane</keyword>
<dbReference type="Gene3D" id="4.10.400.10">
    <property type="entry name" value="Low-density Lipoprotein Receptor"/>
    <property type="match status" value="3"/>
</dbReference>
<dbReference type="InterPro" id="IPR036055">
    <property type="entry name" value="LDL_receptor-like_sf"/>
</dbReference>
<dbReference type="InterPro" id="IPR050685">
    <property type="entry name" value="LDLR"/>
</dbReference>
<feature type="disulfide bond" evidence="8">
    <location>
        <begin position="165"/>
        <end position="180"/>
    </location>
</feature>
<reference evidence="11 13" key="2">
    <citation type="journal article" date="2013" name="Nature">
        <title>Insights into bilaterian evolution from three spiralian genomes.</title>
        <authorList>
            <person name="Simakov O."/>
            <person name="Marletaz F."/>
            <person name="Cho S.J."/>
            <person name="Edsinger-Gonzales E."/>
            <person name="Havlak P."/>
            <person name="Hellsten U."/>
            <person name="Kuo D.H."/>
            <person name="Larsson T."/>
            <person name="Lv J."/>
            <person name="Arendt D."/>
            <person name="Savage R."/>
            <person name="Osoegawa K."/>
            <person name="de Jong P."/>
            <person name="Grimwood J."/>
            <person name="Chapman J.A."/>
            <person name="Shapiro H."/>
            <person name="Aerts A."/>
            <person name="Otillar R.P."/>
            <person name="Terry A.Y."/>
            <person name="Boore J.L."/>
            <person name="Grigoriev I.V."/>
            <person name="Lindberg D.R."/>
            <person name="Seaver E.C."/>
            <person name="Weisblat D.A."/>
            <person name="Putnam N.H."/>
            <person name="Rokhsar D.S."/>
        </authorList>
    </citation>
    <scope>NUCLEOTIDE SEQUENCE</scope>
    <source>
        <strain evidence="11 13">I ESC-2004</strain>
    </source>
</reference>
<evidence type="ECO:0000256" key="9">
    <source>
        <dbReference type="SAM" id="MobiDB-lite"/>
    </source>
</evidence>
<dbReference type="EnsemblMetazoa" id="CapteT222458">
    <property type="protein sequence ID" value="CapteP222458"/>
    <property type="gene ID" value="CapteG222458"/>
</dbReference>
<dbReference type="CDD" id="cd00112">
    <property type="entry name" value="LDLa"/>
    <property type="match status" value="1"/>
</dbReference>
<accession>R7TVR0</accession>
<evidence type="ECO:0000256" key="5">
    <source>
        <dbReference type="ARBA" id="ARBA00022989"/>
    </source>
</evidence>
<feature type="compositionally biased region" description="Pro residues" evidence="9">
    <location>
        <begin position="557"/>
        <end position="571"/>
    </location>
</feature>
<dbReference type="Pfam" id="PF00057">
    <property type="entry name" value="Ldl_recept_a"/>
    <property type="match status" value="3"/>
</dbReference>
<evidence type="ECO:0000256" key="8">
    <source>
        <dbReference type="PROSITE-ProRule" id="PRU00124"/>
    </source>
</evidence>
<evidence type="ECO:0000256" key="4">
    <source>
        <dbReference type="ARBA" id="ARBA00022737"/>
    </source>
</evidence>
<evidence type="ECO:0000256" key="6">
    <source>
        <dbReference type="ARBA" id="ARBA00023136"/>
    </source>
</evidence>
<dbReference type="GO" id="GO:0012505">
    <property type="term" value="C:endomembrane system"/>
    <property type="evidence" value="ECO:0007669"/>
    <property type="project" value="UniProtKB-SubCell"/>
</dbReference>
<evidence type="ECO:0000256" key="1">
    <source>
        <dbReference type="ARBA" id="ARBA00004167"/>
    </source>
</evidence>
<evidence type="ECO:0000313" key="12">
    <source>
        <dbReference type="EnsemblMetazoa" id="CapteP222458"/>
    </source>
</evidence>
<feature type="transmembrane region" description="Helical" evidence="10">
    <location>
        <begin position="488"/>
        <end position="514"/>
    </location>
</feature>
<dbReference type="STRING" id="283909.R7TVR0"/>
<proteinExistence type="predicted"/>